<evidence type="ECO:0000313" key="2">
    <source>
        <dbReference type="Proteomes" id="UP000015104"/>
    </source>
</evidence>
<keyword evidence="2" id="KW-1185">Reference proteome</keyword>
<dbReference type="HOGENOM" id="CLU_1909317_0_0_1"/>
<name>T1K485_TETUR</name>
<protein>
    <submittedName>
        <fullName evidence="1">Uncharacterized protein</fullName>
    </submittedName>
</protein>
<organism evidence="1 2">
    <name type="scientific">Tetranychus urticae</name>
    <name type="common">Two-spotted spider mite</name>
    <dbReference type="NCBI Taxonomy" id="32264"/>
    <lineage>
        <taxon>Eukaryota</taxon>
        <taxon>Metazoa</taxon>
        <taxon>Ecdysozoa</taxon>
        <taxon>Arthropoda</taxon>
        <taxon>Chelicerata</taxon>
        <taxon>Arachnida</taxon>
        <taxon>Acari</taxon>
        <taxon>Acariformes</taxon>
        <taxon>Trombidiformes</taxon>
        <taxon>Prostigmata</taxon>
        <taxon>Eleutherengona</taxon>
        <taxon>Raphignathae</taxon>
        <taxon>Tetranychoidea</taxon>
        <taxon>Tetranychidae</taxon>
        <taxon>Tetranychus</taxon>
    </lineage>
</organism>
<evidence type="ECO:0000313" key="1">
    <source>
        <dbReference type="EnsemblMetazoa" id="tetur05g01690.1"/>
    </source>
</evidence>
<proteinExistence type="predicted"/>
<sequence>MVSSISTLLADPVMAVVRRIEENTTQILNQVSVNTTNILINIRDLDDLHDINERMQNRQRTQYLRVMEFISGVENHTTDSLGHELERIHNIQNNLANNLIEQSQRILNAMAVFDRANNYFIDQLNRLACHPNI</sequence>
<reference evidence="1" key="2">
    <citation type="submission" date="2015-06" db="UniProtKB">
        <authorList>
            <consortium name="EnsemblMetazoa"/>
        </authorList>
    </citation>
    <scope>IDENTIFICATION</scope>
</reference>
<dbReference type="AlphaFoldDB" id="T1K485"/>
<accession>T1K485</accession>
<dbReference type="EnsemblMetazoa" id="tetur05g01690.1">
    <property type="protein sequence ID" value="tetur05g01690.1"/>
    <property type="gene ID" value="tetur05g01690"/>
</dbReference>
<dbReference type="Proteomes" id="UP000015104">
    <property type="component" value="Unassembled WGS sequence"/>
</dbReference>
<reference evidence="2" key="1">
    <citation type="submission" date="2011-08" db="EMBL/GenBank/DDBJ databases">
        <authorList>
            <person name="Rombauts S."/>
        </authorList>
    </citation>
    <scope>NUCLEOTIDE SEQUENCE</scope>
    <source>
        <strain evidence="2">London</strain>
    </source>
</reference>
<dbReference type="EMBL" id="CAEY01001565">
    <property type="status" value="NOT_ANNOTATED_CDS"/>
    <property type="molecule type" value="Genomic_DNA"/>
</dbReference>